<evidence type="ECO:0000313" key="1">
    <source>
        <dbReference type="Proteomes" id="UP000790787"/>
    </source>
</evidence>
<gene>
    <name evidence="2" type="primary">LOC142166096</name>
</gene>
<organism evidence="1 2">
    <name type="scientific">Nicotiana tabacum</name>
    <name type="common">Common tobacco</name>
    <dbReference type="NCBI Taxonomy" id="4097"/>
    <lineage>
        <taxon>Eukaryota</taxon>
        <taxon>Viridiplantae</taxon>
        <taxon>Streptophyta</taxon>
        <taxon>Embryophyta</taxon>
        <taxon>Tracheophyta</taxon>
        <taxon>Spermatophyta</taxon>
        <taxon>Magnoliopsida</taxon>
        <taxon>eudicotyledons</taxon>
        <taxon>Gunneridae</taxon>
        <taxon>Pentapetalae</taxon>
        <taxon>asterids</taxon>
        <taxon>lamiids</taxon>
        <taxon>Solanales</taxon>
        <taxon>Solanaceae</taxon>
        <taxon>Nicotianoideae</taxon>
        <taxon>Nicotianeae</taxon>
        <taxon>Nicotiana</taxon>
    </lineage>
</organism>
<reference evidence="2" key="2">
    <citation type="submission" date="2025-08" db="UniProtKB">
        <authorList>
            <consortium name="RefSeq"/>
        </authorList>
    </citation>
    <scope>IDENTIFICATION</scope>
    <source>
        <tissue evidence="2">Leaf</tissue>
    </source>
</reference>
<accession>A0AC58S6K2</accession>
<name>A0AC58S6K2_TOBAC</name>
<sequence>MKKVAFYGQHYSDPLWLELLNLEESWELLQRKVFGEEICPDELLDVGYEITKKCNGHPLVLHLIGGVIATEEKNKALWCEVLNSLNSILLDYFEFMKVIQFSYDHLSDHLKPCLLYLASYPKDEYIEISELKDLWSAEGLLEQIEMKSVEEVVEVYLDALISSSLVIVSDERARASSCRIHDLVHDFCLIKAREEQLFDFISSSAPSPPSERVPRAMIIRYDRQKKNPYVKRLLSLKVSDGKHTHLSYNCHLRHLRLLKRLELHKIRLTYSLLNEIGMLVHLRCLKIQMKAKALPPSFSNLLNLETLVVDNQGSNMVLSPSIWSLVKLQHVSMDSCSVFDLDTDESTVLEEDLKLENLRILYGFLFGKQRGCFQKCDFHFPSSLKKLVLGSFALPSNSLSRIARLPNLQNLSLEEAIIQGKEWNMEEEDTFENLKSLTLDRVSFSKWKVNGEESFPVLEELQILDCTDLTEIPDSFGDTFSLKYISLLGSRQLEVSAIRIKEYVADMTGEDKLETAELS</sequence>
<keyword evidence="1" id="KW-1185">Reference proteome</keyword>
<protein>
    <submittedName>
        <fullName evidence="2">Late blight resistance protein homolog R1A-10</fullName>
    </submittedName>
</protein>
<dbReference type="RefSeq" id="XP_075080615.1">
    <property type="nucleotide sequence ID" value="XM_075224514.1"/>
</dbReference>
<reference evidence="1" key="1">
    <citation type="journal article" date="2014" name="Nat. Commun.">
        <title>The tobacco genome sequence and its comparison with those of tomato and potato.</title>
        <authorList>
            <person name="Sierro N."/>
            <person name="Battey J.N."/>
            <person name="Ouadi S."/>
            <person name="Bakaher N."/>
            <person name="Bovet L."/>
            <person name="Willig A."/>
            <person name="Goepfert S."/>
            <person name="Peitsch M.C."/>
            <person name="Ivanov N.V."/>
        </authorList>
    </citation>
    <scope>NUCLEOTIDE SEQUENCE [LARGE SCALE GENOMIC DNA]</scope>
</reference>
<proteinExistence type="predicted"/>
<dbReference type="Proteomes" id="UP000790787">
    <property type="component" value="Chromosome 11"/>
</dbReference>
<evidence type="ECO:0000313" key="2">
    <source>
        <dbReference type="RefSeq" id="XP_075080615.1"/>
    </source>
</evidence>